<comment type="caution">
    <text evidence="1">The sequence shown here is derived from an EMBL/GenBank/DDBJ whole genome shotgun (WGS) entry which is preliminary data.</text>
</comment>
<accession>A0ACB0LZ48</accession>
<protein>
    <submittedName>
        <fullName evidence="1">Uncharacterized protein</fullName>
    </submittedName>
</protein>
<dbReference type="Proteomes" id="UP001177021">
    <property type="component" value="Unassembled WGS sequence"/>
</dbReference>
<evidence type="ECO:0000313" key="1">
    <source>
        <dbReference type="EMBL" id="CAJ2674869.1"/>
    </source>
</evidence>
<organism evidence="1 2">
    <name type="scientific">Trifolium pratense</name>
    <name type="common">Red clover</name>
    <dbReference type="NCBI Taxonomy" id="57577"/>
    <lineage>
        <taxon>Eukaryota</taxon>
        <taxon>Viridiplantae</taxon>
        <taxon>Streptophyta</taxon>
        <taxon>Embryophyta</taxon>
        <taxon>Tracheophyta</taxon>
        <taxon>Spermatophyta</taxon>
        <taxon>Magnoliopsida</taxon>
        <taxon>eudicotyledons</taxon>
        <taxon>Gunneridae</taxon>
        <taxon>Pentapetalae</taxon>
        <taxon>rosids</taxon>
        <taxon>fabids</taxon>
        <taxon>Fabales</taxon>
        <taxon>Fabaceae</taxon>
        <taxon>Papilionoideae</taxon>
        <taxon>50 kb inversion clade</taxon>
        <taxon>NPAAA clade</taxon>
        <taxon>Hologalegina</taxon>
        <taxon>IRL clade</taxon>
        <taxon>Trifolieae</taxon>
        <taxon>Trifolium</taxon>
    </lineage>
</organism>
<reference evidence="1" key="1">
    <citation type="submission" date="2023-10" db="EMBL/GenBank/DDBJ databases">
        <authorList>
            <person name="Rodriguez Cubillos JULIANA M."/>
            <person name="De Vega J."/>
        </authorList>
    </citation>
    <scope>NUCLEOTIDE SEQUENCE</scope>
</reference>
<sequence length="185" mass="20522">MAPKRKAGQSTVAKAAAAAAPARETRSAARVTRSSAKTSSVNFIELPDSRKIRKSPNKKQKIAEVKGKAKEDSSSEEDEEKEEEEDAEKVLEDSSKPVVIIEHCKQCKSFEKRAIQVKEGLEESDCDVIVKLNPEKPRRGCFEIRQDGGKVFISLLGMKRPFKPMKDLDMDEVISDIITDLSNSS</sequence>
<gene>
    <name evidence="1" type="ORF">MILVUS5_LOCUS38023</name>
</gene>
<evidence type="ECO:0000313" key="2">
    <source>
        <dbReference type="Proteomes" id="UP001177021"/>
    </source>
</evidence>
<dbReference type="EMBL" id="CASHSV030000716">
    <property type="protein sequence ID" value="CAJ2674869.1"/>
    <property type="molecule type" value="Genomic_DNA"/>
</dbReference>
<name>A0ACB0LZ48_TRIPR</name>
<proteinExistence type="predicted"/>
<keyword evidence="2" id="KW-1185">Reference proteome</keyword>